<keyword evidence="6" id="KW-0969">Cilium</keyword>
<evidence type="ECO:0000256" key="3">
    <source>
        <dbReference type="ARBA" id="ARBA00022795"/>
    </source>
</evidence>
<gene>
    <name evidence="6" type="ORF">C2E15_12795</name>
</gene>
<dbReference type="KEGG" id="pgz:C2E15_12795"/>
<organism evidence="6 7">
    <name type="scientific">Mixta gaviniae</name>
    <dbReference type="NCBI Taxonomy" id="665914"/>
    <lineage>
        <taxon>Bacteria</taxon>
        <taxon>Pseudomonadati</taxon>
        <taxon>Pseudomonadota</taxon>
        <taxon>Gammaproteobacteria</taxon>
        <taxon>Enterobacterales</taxon>
        <taxon>Erwiniaceae</taxon>
        <taxon>Mixta</taxon>
    </lineage>
</organism>
<evidence type="ECO:0000256" key="5">
    <source>
        <dbReference type="ARBA" id="ARBA00093797"/>
    </source>
</evidence>
<keyword evidence="6" id="KW-0966">Cell projection</keyword>
<keyword evidence="7" id="KW-1185">Reference proteome</keyword>
<proteinExistence type="predicted"/>
<dbReference type="InterPro" id="IPR008622">
    <property type="entry name" value="FliT"/>
</dbReference>
<evidence type="ECO:0000313" key="6">
    <source>
        <dbReference type="EMBL" id="AUX93869.1"/>
    </source>
</evidence>
<protein>
    <recommendedName>
        <fullName evidence="5">Flagellar protein FliT</fullName>
    </recommendedName>
</protein>
<dbReference type="OrthoDB" id="6494117at2"/>
<keyword evidence="2" id="KW-0963">Cytoplasm</keyword>
<evidence type="ECO:0000256" key="1">
    <source>
        <dbReference type="ARBA" id="ARBA00004514"/>
    </source>
</evidence>
<evidence type="ECO:0000256" key="2">
    <source>
        <dbReference type="ARBA" id="ARBA00022490"/>
    </source>
</evidence>
<keyword evidence="3" id="KW-1005">Bacterial flagellum biogenesis</keyword>
<name>A0A1X1DLE1_9GAMM</name>
<evidence type="ECO:0000256" key="4">
    <source>
        <dbReference type="ARBA" id="ARBA00023186"/>
    </source>
</evidence>
<dbReference type="AlphaFoldDB" id="A0A1X1DLE1"/>
<dbReference type="GO" id="GO:0044781">
    <property type="term" value="P:bacterial-type flagellum organization"/>
    <property type="evidence" value="ECO:0007669"/>
    <property type="project" value="UniProtKB-KW"/>
</dbReference>
<dbReference type="Gene3D" id="1.20.58.380">
    <property type="entry name" value="Flagellar protein flit"/>
    <property type="match status" value="1"/>
</dbReference>
<keyword evidence="6" id="KW-0282">Flagellum</keyword>
<dbReference type="RefSeq" id="WP_104957708.1">
    <property type="nucleotide sequence ID" value="NZ_CP026377.1"/>
</dbReference>
<dbReference type="Proteomes" id="UP000238365">
    <property type="component" value="Chromosome"/>
</dbReference>
<reference evidence="6 7" key="1">
    <citation type="submission" date="2018-01" db="EMBL/GenBank/DDBJ databases">
        <title>Complete and assembled Genome of Pantoea gaviniae DSM22758T.</title>
        <authorList>
            <person name="Stevens M.J.A."/>
            <person name="Zurfluh K."/>
            <person name="Stephan R."/>
        </authorList>
    </citation>
    <scope>NUCLEOTIDE SEQUENCE [LARGE SCALE GENOMIC DNA]</scope>
    <source>
        <strain evidence="6 7">DSM 22758</strain>
    </source>
</reference>
<sequence length="119" mass="13260">MSDNLDLLRRYQQLLMLSNTMLSLAKQGQWDALIGHEVGYLQAVESITQAVDAAALPAAVQSQIRPLLRQLLDNETLIKDLLASRMDELRTLVNQGSQQQNVSSAYGRFSGNVLYPSDR</sequence>
<comment type="subcellular location">
    <subcellularLocation>
        <location evidence="1">Cytoplasm</location>
        <location evidence="1">Cytosol</location>
    </subcellularLocation>
</comment>
<evidence type="ECO:0000313" key="7">
    <source>
        <dbReference type="Proteomes" id="UP000238365"/>
    </source>
</evidence>
<keyword evidence="4" id="KW-0143">Chaperone</keyword>
<dbReference type="NCBIfam" id="NF007836">
    <property type="entry name" value="PRK10548.1"/>
    <property type="match status" value="1"/>
</dbReference>
<dbReference type="EMBL" id="CP026377">
    <property type="protein sequence ID" value="AUX93869.1"/>
    <property type="molecule type" value="Genomic_DNA"/>
</dbReference>
<accession>A0A1X1DLE1</accession>
<dbReference type="Pfam" id="PF05400">
    <property type="entry name" value="FliT"/>
    <property type="match status" value="1"/>
</dbReference>